<dbReference type="EC" id="2.1.1.72" evidence="2"/>
<feature type="domain" description="DNA methylase adenine-specific" evidence="8">
    <location>
        <begin position="150"/>
        <end position="498"/>
    </location>
</feature>
<feature type="domain" description="N6 adenine-specific DNA methyltransferase N-terminal" evidence="9">
    <location>
        <begin position="10"/>
        <end position="137"/>
    </location>
</feature>
<dbReference type="AlphaFoldDB" id="A0A377ST39"/>
<dbReference type="InterPro" id="IPR051537">
    <property type="entry name" value="DNA_Adenine_Mtase"/>
</dbReference>
<dbReference type="GO" id="GO:0009007">
    <property type="term" value="F:site-specific DNA-methyltransferase (adenine-specific) activity"/>
    <property type="evidence" value="ECO:0007669"/>
    <property type="project" value="UniProtKB-EC"/>
</dbReference>
<dbReference type="EMBL" id="SMBT01000023">
    <property type="protein sequence ID" value="TCU81335.1"/>
    <property type="molecule type" value="Genomic_DNA"/>
</dbReference>
<dbReference type="REBASE" id="431257">
    <property type="entry name" value="M.Ifl11159II"/>
</dbReference>
<evidence type="ECO:0000259" key="9">
    <source>
        <dbReference type="Pfam" id="PF12161"/>
    </source>
</evidence>
<keyword evidence="4 10" id="KW-0808">Transferase</keyword>
<dbReference type="PANTHER" id="PTHR42933:SF3">
    <property type="entry name" value="TYPE I RESTRICTION ENZYME MJAVIII METHYLASE SUBUNIT"/>
    <property type="match status" value="1"/>
</dbReference>
<dbReference type="InterPro" id="IPR002052">
    <property type="entry name" value="DNA_methylase_N6_adenine_CS"/>
</dbReference>
<keyword evidence="5" id="KW-0949">S-adenosyl-L-methionine</keyword>
<keyword evidence="3 10" id="KW-0489">Methyltransferase</keyword>
<evidence type="ECO:0000313" key="13">
    <source>
        <dbReference type="Proteomes" id="UP000295794"/>
    </source>
</evidence>
<dbReference type="Gene3D" id="1.20.1260.30">
    <property type="match status" value="1"/>
</dbReference>
<comment type="catalytic activity">
    <reaction evidence="7">
        <text>a 2'-deoxyadenosine in DNA + S-adenosyl-L-methionine = an N(6)-methyl-2'-deoxyadenosine in DNA + S-adenosyl-L-homocysteine + H(+)</text>
        <dbReference type="Rhea" id="RHEA:15197"/>
        <dbReference type="Rhea" id="RHEA-COMP:12418"/>
        <dbReference type="Rhea" id="RHEA-COMP:12419"/>
        <dbReference type="ChEBI" id="CHEBI:15378"/>
        <dbReference type="ChEBI" id="CHEBI:57856"/>
        <dbReference type="ChEBI" id="CHEBI:59789"/>
        <dbReference type="ChEBI" id="CHEBI:90615"/>
        <dbReference type="ChEBI" id="CHEBI:90616"/>
        <dbReference type="EC" id="2.1.1.72"/>
    </reaction>
</comment>
<evidence type="ECO:0000313" key="11">
    <source>
        <dbReference type="EMBL" id="TCU81335.1"/>
    </source>
</evidence>
<proteinExistence type="inferred from homology"/>
<dbReference type="Pfam" id="PF02384">
    <property type="entry name" value="N6_Mtase"/>
    <property type="match status" value="1"/>
</dbReference>
<dbReference type="Gene3D" id="3.40.50.150">
    <property type="entry name" value="Vaccinia Virus protein VP39"/>
    <property type="match status" value="1"/>
</dbReference>
<dbReference type="GO" id="GO:0003677">
    <property type="term" value="F:DNA binding"/>
    <property type="evidence" value="ECO:0007669"/>
    <property type="project" value="InterPro"/>
</dbReference>
<evidence type="ECO:0000256" key="5">
    <source>
        <dbReference type="ARBA" id="ARBA00022691"/>
    </source>
</evidence>
<keyword evidence="6" id="KW-0680">Restriction system</keyword>
<organism evidence="10 12">
    <name type="scientific">Iodobacter fluviatilis</name>
    <dbReference type="NCBI Taxonomy" id="537"/>
    <lineage>
        <taxon>Bacteria</taxon>
        <taxon>Pseudomonadati</taxon>
        <taxon>Pseudomonadota</taxon>
        <taxon>Betaproteobacteria</taxon>
        <taxon>Neisseriales</taxon>
        <taxon>Chitinibacteraceae</taxon>
        <taxon>Iodobacter</taxon>
    </lineage>
</organism>
<evidence type="ECO:0000256" key="2">
    <source>
        <dbReference type="ARBA" id="ARBA00011900"/>
    </source>
</evidence>
<comment type="similarity">
    <text evidence="1">Belongs to the N(4)/N(6)-methyltransferase family.</text>
</comment>
<dbReference type="OrthoDB" id="9784823at2"/>
<dbReference type="InterPro" id="IPR029063">
    <property type="entry name" value="SAM-dependent_MTases_sf"/>
</dbReference>
<dbReference type="EMBL" id="UGHR01000003">
    <property type="protein sequence ID" value="STR45191.1"/>
    <property type="molecule type" value="Genomic_DNA"/>
</dbReference>
<reference evidence="11 13" key="2">
    <citation type="submission" date="2019-03" db="EMBL/GenBank/DDBJ databases">
        <title>Genomic Encyclopedia of Type Strains, Phase IV (KMG-IV): sequencing the most valuable type-strain genomes for metagenomic binning, comparative biology and taxonomic classification.</title>
        <authorList>
            <person name="Goeker M."/>
        </authorList>
    </citation>
    <scope>NUCLEOTIDE SEQUENCE [LARGE SCALE GENOMIC DNA]</scope>
    <source>
        <strain evidence="11 13">DSM 3764</strain>
    </source>
</reference>
<evidence type="ECO:0000259" key="8">
    <source>
        <dbReference type="Pfam" id="PF02384"/>
    </source>
</evidence>
<dbReference type="GO" id="GO:0009307">
    <property type="term" value="P:DNA restriction-modification system"/>
    <property type="evidence" value="ECO:0007669"/>
    <property type="project" value="UniProtKB-KW"/>
</dbReference>
<evidence type="ECO:0000256" key="7">
    <source>
        <dbReference type="ARBA" id="ARBA00047942"/>
    </source>
</evidence>
<accession>A0A377ST39</accession>
<name>A0A377ST39_9NEIS</name>
<dbReference type="PROSITE" id="PS00092">
    <property type="entry name" value="N6_MTASE"/>
    <property type="match status" value="1"/>
</dbReference>
<sequence length="537" mass="59104">MSEKLTLENLESWLWESANILRGSIDSSDFKNYIFGLLFLKRFNDVFEERVRALVAAEGLSGRDAEDEVQEKHGAFPIDARWPSLISQTENLGEVLDKAFHAIEGYNSELQYVLTATQYGDKQKLSDHVLQRLLRHFNQYKLGNDDLYKADMLGDAYEYLIKQFADDAGKKGGEFYTPKGVVQLLVNILDPQAGQHVYDPTCGSGGMLVESAHHVAAQPNGLVMGKPNVLLFGQEKNLGTWAIAKLNLYLHNMSVDGIAKGDTLVDPKHLNGTYLRTFDRVIANPPFSAKAWWAPLELAAEAESENGVKAKSPNYKQVSDPYGRFVYGVPPRGYADLAFVQHMLASLKDNGRMCVVLPHGVLFRSGEEGKIREGLMFGTDAASGGHQGDLIEAIIGLPSALFYNTGIPACLLVLNKAKPAALKDKVIIIDASADFAEGKAQNSLRDQDIERISTTHKAAFTSQTEVDHYCRVVPLTEIRGNDGNLNIARYIDTGEVEDVVDVPATLTQLAALADDEAAIDERLNSYLAELGLLDEVK</sequence>
<dbReference type="SUPFAM" id="SSF53335">
    <property type="entry name" value="S-adenosyl-L-methionine-dependent methyltransferases"/>
    <property type="match status" value="1"/>
</dbReference>
<dbReference type="Pfam" id="PF12161">
    <property type="entry name" value="HsdM_N"/>
    <property type="match status" value="1"/>
</dbReference>
<dbReference type="PANTHER" id="PTHR42933">
    <property type="entry name" value="SLR6095 PROTEIN"/>
    <property type="match status" value="1"/>
</dbReference>
<evidence type="ECO:0000256" key="6">
    <source>
        <dbReference type="ARBA" id="ARBA00022747"/>
    </source>
</evidence>
<dbReference type="PRINTS" id="PR00507">
    <property type="entry name" value="N12N6MTFRASE"/>
</dbReference>
<evidence type="ECO:0000313" key="10">
    <source>
        <dbReference type="EMBL" id="STR45191.1"/>
    </source>
</evidence>
<dbReference type="RefSeq" id="WP_115228882.1">
    <property type="nucleotide sequence ID" value="NZ_CAWOLO010000023.1"/>
</dbReference>
<evidence type="ECO:0000256" key="4">
    <source>
        <dbReference type="ARBA" id="ARBA00022679"/>
    </source>
</evidence>
<dbReference type="InterPro" id="IPR038333">
    <property type="entry name" value="T1MK-like_N_sf"/>
</dbReference>
<evidence type="ECO:0000256" key="3">
    <source>
        <dbReference type="ARBA" id="ARBA00022603"/>
    </source>
</evidence>
<dbReference type="GO" id="GO:0008170">
    <property type="term" value="F:N-methyltransferase activity"/>
    <property type="evidence" value="ECO:0007669"/>
    <property type="project" value="InterPro"/>
</dbReference>
<dbReference type="Proteomes" id="UP000295794">
    <property type="component" value="Unassembled WGS sequence"/>
</dbReference>
<evidence type="ECO:0000256" key="1">
    <source>
        <dbReference type="ARBA" id="ARBA00006594"/>
    </source>
</evidence>
<keyword evidence="13" id="KW-1185">Reference proteome</keyword>
<evidence type="ECO:0000313" key="12">
    <source>
        <dbReference type="Proteomes" id="UP000255108"/>
    </source>
</evidence>
<dbReference type="Proteomes" id="UP000255108">
    <property type="component" value="Unassembled WGS sequence"/>
</dbReference>
<dbReference type="GO" id="GO:0032259">
    <property type="term" value="P:methylation"/>
    <property type="evidence" value="ECO:0007669"/>
    <property type="project" value="UniProtKB-KW"/>
</dbReference>
<dbReference type="InterPro" id="IPR003356">
    <property type="entry name" value="DNA_methylase_A-5"/>
</dbReference>
<dbReference type="InterPro" id="IPR022749">
    <property type="entry name" value="D12N6_MeTrfase_N"/>
</dbReference>
<reference evidence="10 12" key="1">
    <citation type="submission" date="2018-06" db="EMBL/GenBank/DDBJ databases">
        <authorList>
            <consortium name="Pathogen Informatics"/>
            <person name="Doyle S."/>
        </authorList>
    </citation>
    <scope>NUCLEOTIDE SEQUENCE [LARGE SCALE GENOMIC DNA]</scope>
    <source>
        <strain evidence="10 12">NCTC11159</strain>
    </source>
</reference>
<protein>
    <recommendedName>
        <fullName evidence="2">site-specific DNA-methyltransferase (adenine-specific)</fullName>
        <ecNumber evidence="2">2.1.1.72</ecNumber>
    </recommendedName>
</protein>
<gene>
    <name evidence="11" type="ORF">EV682_12348</name>
    <name evidence="10" type="ORF">NCTC11159_03740</name>
</gene>